<evidence type="ECO:0000313" key="11">
    <source>
        <dbReference type="Proteomes" id="UP000256869"/>
    </source>
</evidence>
<feature type="transmembrane region" description="Helical" evidence="8">
    <location>
        <begin position="528"/>
        <end position="553"/>
    </location>
</feature>
<dbReference type="GO" id="GO:0055085">
    <property type="term" value="P:transmembrane transport"/>
    <property type="evidence" value="ECO:0007669"/>
    <property type="project" value="InterPro"/>
</dbReference>
<evidence type="ECO:0000313" key="10">
    <source>
        <dbReference type="EMBL" id="RED63940.1"/>
    </source>
</evidence>
<evidence type="ECO:0000256" key="6">
    <source>
        <dbReference type="ARBA" id="ARBA00022989"/>
    </source>
</evidence>
<evidence type="ECO:0000256" key="2">
    <source>
        <dbReference type="ARBA" id="ARBA00022448"/>
    </source>
</evidence>
<dbReference type="CDD" id="cd06261">
    <property type="entry name" value="TM_PBP2"/>
    <property type="match status" value="2"/>
</dbReference>
<dbReference type="OrthoDB" id="725at2"/>
<dbReference type="PANTHER" id="PTHR43357:SF4">
    <property type="entry name" value="INNER MEMBRANE ABC TRANSPORTER PERMEASE PROTEIN YDCV"/>
    <property type="match status" value="1"/>
</dbReference>
<accession>A0A3D9IQ79</accession>
<dbReference type="Pfam" id="PF00528">
    <property type="entry name" value="BPD_transp_1"/>
    <property type="match status" value="2"/>
</dbReference>
<reference evidence="10 11" key="1">
    <citation type="submission" date="2018-07" db="EMBL/GenBank/DDBJ databases">
        <title>Genomic Encyclopedia of Type Strains, Phase III (KMG-III): the genomes of soil and plant-associated and newly described type strains.</title>
        <authorList>
            <person name="Whitman W."/>
        </authorList>
    </citation>
    <scope>NUCLEOTIDE SEQUENCE [LARGE SCALE GENOMIC DNA]</scope>
    <source>
        <strain evidence="10 11">CECT 8236</strain>
    </source>
</reference>
<evidence type="ECO:0000256" key="7">
    <source>
        <dbReference type="ARBA" id="ARBA00023136"/>
    </source>
</evidence>
<feature type="transmembrane region" description="Helical" evidence="8">
    <location>
        <begin position="67"/>
        <end position="87"/>
    </location>
</feature>
<dbReference type="Proteomes" id="UP000256869">
    <property type="component" value="Unassembled WGS sequence"/>
</dbReference>
<feature type="transmembrane region" description="Helical" evidence="8">
    <location>
        <begin position="99"/>
        <end position="121"/>
    </location>
</feature>
<feature type="transmembrane region" description="Helical" evidence="8">
    <location>
        <begin position="246"/>
        <end position="266"/>
    </location>
</feature>
<feature type="transmembrane region" description="Helical" evidence="8">
    <location>
        <begin position="297"/>
        <end position="323"/>
    </location>
</feature>
<feature type="transmembrane region" description="Helical" evidence="8">
    <location>
        <begin position="393"/>
        <end position="412"/>
    </location>
</feature>
<dbReference type="PANTHER" id="PTHR43357">
    <property type="entry name" value="INNER MEMBRANE ABC TRANSPORTER PERMEASE PROTEIN YDCV"/>
    <property type="match status" value="1"/>
</dbReference>
<feature type="domain" description="ABC transmembrane type-1" evidence="9">
    <location>
        <begin position="354"/>
        <end position="549"/>
    </location>
</feature>
<feature type="transmembrane region" description="Helical" evidence="8">
    <location>
        <begin position="424"/>
        <end position="444"/>
    </location>
</feature>
<keyword evidence="5 8" id="KW-0812">Transmembrane</keyword>
<keyword evidence="2 8" id="KW-0813">Transport</keyword>
<protein>
    <submittedName>
        <fullName evidence="10">Iron(III) transport system permease protein</fullName>
    </submittedName>
</protein>
<keyword evidence="7 8" id="KW-0472">Membrane</keyword>
<name>A0A3D9IQ79_9BACL</name>
<proteinExistence type="inferred from homology"/>
<keyword evidence="3" id="KW-1003">Cell membrane</keyword>
<keyword evidence="4" id="KW-0997">Cell inner membrane</keyword>
<dbReference type="PROSITE" id="PS50928">
    <property type="entry name" value="ABC_TM1"/>
    <property type="match status" value="2"/>
</dbReference>
<comment type="caution">
    <text evidence="10">The sequence shown here is derived from an EMBL/GenBank/DDBJ whole genome shotgun (WGS) entry which is preliminary data.</text>
</comment>
<dbReference type="InterPro" id="IPR000515">
    <property type="entry name" value="MetI-like"/>
</dbReference>
<evidence type="ECO:0000256" key="4">
    <source>
        <dbReference type="ARBA" id="ARBA00022519"/>
    </source>
</evidence>
<feature type="transmembrane region" description="Helical" evidence="8">
    <location>
        <begin position="358"/>
        <end position="381"/>
    </location>
</feature>
<evidence type="ECO:0000256" key="1">
    <source>
        <dbReference type="ARBA" id="ARBA00004429"/>
    </source>
</evidence>
<dbReference type="RefSeq" id="WP_115992043.1">
    <property type="nucleotide sequence ID" value="NZ_QRDY01000003.1"/>
</dbReference>
<evidence type="ECO:0000256" key="5">
    <source>
        <dbReference type="ARBA" id="ARBA00022692"/>
    </source>
</evidence>
<feature type="transmembrane region" description="Helical" evidence="8">
    <location>
        <begin position="485"/>
        <end position="508"/>
    </location>
</feature>
<evidence type="ECO:0000256" key="8">
    <source>
        <dbReference type="RuleBase" id="RU363032"/>
    </source>
</evidence>
<sequence>MFRLNQDRLGWLVSLILFVLVLLPLAAVIVQVLLPGVFFGDWQVGDLGLMLEVFKRPLWLKSLEHSIVLACGTTVLATLLGGTLAMIRSSWKFPSARLLDASVWILLITPSFILAQGWVMFAAGGGIAVKVFGWHWVTPAVFQPAGLIVIMTLSKFPLAYLSVHAAMEWKVEQLSEAARLCGASAIRVWRTIQAPLLLPAFLAGAALVFMDTIGDFGLPASIAAVYRYPTLPYSIYSALYTSPIRFDMAGVLSFYLVVLISLAMLLQTYAVKSSRFDFLSARAVPSVPKKAGKLTPYLTIANIAFLLVVIGIPIGANVLMSLFKTQSKGLSLSNLTFSHYRELLDGKTELLTGLWRSLLISSSSALLGLLIGLGIAFVLIYSQFRFKRAIEMMSLVTLAVPGVVLGIGYIFVWNQAWLQSIGLLLYGKPAILVLAAIAGAIPIITRMMVGAMAKVPKSLLDAAQVQGGSLISRVRFILVPLIRGALLSAALAAFGSSVFDLAVNSILFPPNFVTLPVTINKAFEDLNFGYASAATVLGGGIVILIILLLELLLRRKAARK</sequence>
<gene>
    <name evidence="10" type="ORF">DFP95_103181</name>
</gene>
<dbReference type="EMBL" id="QRDY01000003">
    <property type="protein sequence ID" value="RED63940.1"/>
    <property type="molecule type" value="Genomic_DNA"/>
</dbReference>
<keyword evidence="6 8" id="KW-1133">Transmembrane helix</keyword>
<dbReference type="GO" id="GO:0005886">
    <property type="term" value="C:plasma membrane"/>
    <property type="evidence" value="ECO:0007669"/>
    <property type="project" value="UniProtKB-SubCell"/>
</dbReference>
<organism evidence="10 11">
    <name type="scientific">Cohnella lupini</name>
    <dbReference type="NCBI Taxonomy" id="1294267"/>
    <lineage>
        <taxon>Bacteria</taxon>
        <taxon>Bacillati</taxon>
        <taxon>Bacillota</taxon>
        <taxon>Bacilli</taxon>
        <taxon>Bacillales</taxon>
        <taxon>Paenibacillaceae</taxon>
        <taxon>Cohnella</taxon>
    </lineage>
</organism>
<evidence type="ECO:0000259" key="9">
    <source>
        <dbReference type="PROSITE" id="PS50928"/>
    </source>
</evidence>
<feature type="transmembrane region" description="Helical" evidence="8">
    <location>
        <begin position="196"/>
        <end position="226"/>
    </location>
</feature>
<feature type="domain" description="ABC transmembrane type-1" evidence="9">
    <location>
        <begin position="63"/>
        <end position="267"/>
    </location>
</feature>
<dbReference type="InterPro" id="IPR035906">
    <property type="entry name" value="MetI-like_sf"/>
</dbReference>
<keyword evidence="11" id="KW-1185">Reference proteome</keyword>
<comment type="similarity">
    <text evidence="8">Belongs to the binding-protein-dependent transport system permease family.</text>
</comment>
<dbReference type="AlphaFoldDB" id="A0A3D9IQ79"/>
<dbReference type="Gene3D" id="1.10.3720.10">
    <property type="entry name" value="MetI-like"/>
    <property type="match status" value="2"/>
</dbReference>
<feature type="transmembrane region" description="Helical" evidence="8">
    <location>
        <begin position="141"/>
        <end position="163"/>
    </location>
</feature>
<dbReference type="SUPFAM" id="SSF161098">
    <property type="entry name" value="MetI-like"/>
    <property type="match status" value="2"/>
</dbReference>
<evidence type="ECO:0000256" key="3">
    <source>
        <dbReference type="ARBA" id="ARBA00022475"/>
    </source>
</evidence>
<comment type="subcellular location">
    <subcellularLocation>
        <location evidence="1">Cell inner membrane</location>
        <topology evidence="1">Multi-pass membrane protein</topology>
    </subcellularLocation>
    <subcellularLocation>
        <location evidence="8">Cell membrane</location>
        <topology evidence="8">Multi-pass membrane protein</topology>
    </subcellularLocation>
</comment>
<feature type="transmembrane region" description="Helical" evidence="8">
    <location>
        <begin position="12"/>
        <end position="34"/>
    </location>
</feature>